<organism evidence="3 4">
    <name type="scientific">Perca flavescens</name>
    <name type="common">American yellow perch</name>
    <name type="synonym">Morone flavescens</name>
    <dbReference type="NCBI Taxonomy" id="8167"/>
    <lineage>
        <taxon>Eukaryota</taxon>
        <taxon>Metazoa</taxon>
        <taxon>Chordata</taxon>
        <taxon>Craniata</taxon>
        <taxon>Vertebrata</taxon>
        <taxon>Euteleostomi</taxon>
        <taxon>Actinopterygii</taxon>
        <taxon>Neopterygii</taxon>
        <taxon>Teleostei</taxon>
        <taxon>Neoteleostei</taxon>
        <taxon>Acanthomorphata</taxon>
        <taxon>Eupercaria</taxon>
        <taxon>Perciformes</taxon>
        <taxon>Percoidei</taxon>
        <taxon>Percidae</taxon>
        <taxon>Percinae</taxon>
        <taxon>Perca</taxon>
    </lineage>
</organism>
<dbReference type="Gene3D" id="2.60.40.10">
    <property type="entry name" value="Immunoglobulins"/>
    <property type="match status" value="1"/>
</dbReference>
<name>A0A484CXN0_PERFV</name>
<comment type="caution">
    <text evidence="3">The sequence shown here is derived from an EMBL/GenBank/DDBJ whole genome shotgun (WGS) entry which is preliminary data.</text>
</comment>
<feature type="signal peptide" evidence="2">
    <location>
        <begin position="1"/>
        <end position="17"/>
    </location>
</feature>
<evidence type="ECO:0000256" key="1">
    <source>
        <dbReference type="SAM" id="Phobius"/>
    </source>
</evidence>
<accession>A0A484CXN0</accession>
<keyword evidence="1" id="KW-1133">Transmembrane helix</keyword>
<keyword evidence="4" id="KW-1185">Reference proteome</keyword>
<feature type="transmembrane region" description="Helical" evidence="1">
    <location>
        <begin position="112"/>
        <end position="134"/>
    </location>
</feature>
<keyword evidence="1" id="KW-0812">Transmembrane</keyword>
<dbReference type="InterPro" id="IPR013783">
    <property type="entry name" value="Ig-like_fold"/>
</dbReference>
<evidence type="ECO:0000313" key="4">
    <source>
        <dbReference type="Proteomes" id="UP000295070"/>
    </source>
</evidence>
<dbReference type="EMBL" id="SCKG01000010">
    <property type="protein sequence ID" value="TDH07689.1"/>
    <property type="molecule type" value="Genomic_DNA"/>
</dbReference>
<dbReference type="STRING" id="8167.A0A484CXN0"/>
<proteinExistence type="predicted"/>
<dbReference type="AlphaFoldDB" id="A0A484CXN0"/>
<protein>
    <submittedName>
        <fullName evidence="3">Uncharacterized protein</fullName>
    </submittedName>
</protein>
<evidence type="ECO:0000313" key="3">
    <source>
        <dbReference type="EMBL" id="TDH07689.1"/>
    </source>
</evidence>
<reference evidence="3 4" key="1">
    <citation type="submission" date="2019-01" db="EMBL/GenBank/DDBJ databases">
        <title>A chromosome-scale genome assembly of the yellow perch, Perca flavescens.</title>
        <authorList>
            <person name="Feron R."/>
            <person name="Morvezen R."/>
            <person name="Bestin A."/>
            <person name="Haffray P."/>
            <person name="Klopp C."/>
            <person name="Zahm M."/>
            <person name="Cabau C."/>
            <person name="Roques C."/>
            <person name="Donnadieu C."/>
            <person name="Bouchez O."/>
            <person name="Christie M."/>
            <person name="Larson W."/>
            <person name="Guiguen Y."/>
        </authorList>
    </citation>
    <scope>NUCLEOTIDE SEQUENCE [LARGE SCALE GENOMIC DNA]</scope>
    <source>
        <strain evidence="3">YP-PL-M2</strain>
        <tissue evidence="3">Blood</tissue>
    </source>
</reference>
<dbReference type="Proteomes" id="UP000295070">
    <property type="component" value="Chromosome 10"/>
</dbReference>
<keyword evidence="2" id="KW-0732">Signal</keyword>
<keyword evidence="1" id="KW-0472">Membrane</keyword>
<feature type="chain" id="PRO_5019870731" evidence="2">
    <location>
        <begin position="18"/>
        <end position="144"/>
    </location>
</feature>
<evidence type="ECO:0000256" key="2">
    <source>
        <dbReference type="SAM" id="SignalP"/>
    </source>
</evidence>
<sequence>MEPVVILLVMLAGVSHAFFSAADTKCNATQNTSLCSVTLGGSVYIQVMTNASGHKLECKKHLPTGSINVFSMKRDKVKIQEYFKKKTEFFINNGTLKITNVERNDSENILPFWIPVCCALGALLIVVVCCCVCWRVRHHKKSSK</sequence>
<gene>
    <name evidence="3" type="ORF">EPR50_G00108500</name>
</gene>